<accession>W6R9F8</accession>
<keyword evidence="7" id="KW-0812">Transmembrane</keyword>
<dbReference type="STRING" id="1365484.W6R9F8"/>
<evidence type="ECO:0000256" key="6">
    <source>
        <dbReference type="RuleBase" id="RU000461"/>
    </source>
</evidence>
<dbReference type="Gene3D" id="1.10.630.10">
    <property type="entry name" value="Cytochrome P450"/>
    <property type="match status" value="1"/>
</dbReference>
<keyword evidence="5 6" id="KW-0349">Heme</keyword>
<dbReference type="InterPro" id="IPR050121">
    <property type="entry name" value="Cytochrome_P450_monoxygenase"/>
</dbReference>
<protein>
    <submittedName>
        <fullName evidence="8">Cytochrome P450</fullName>
    </submittedName>
</protein>
<dbReference type="PANTHER" id="PTHR24305">
    <property type="entry name" value="CYTOCHROME P450"/>
    <property type="match status" value="1"/>
</dbReference>
<dbReference type="InterPro" id="IPR002401">
    <property type="entry name" value="Cyt_P450_E_grp-I"/>
</dbReference>
<dbReference type="OrthoDB" id="3945418at2759"/>
<dbReference type="InterPro" id="IPR001128">
    <property type="entry name" value="Cyt_P450"/>
</dbReference>
<feature type="transmembrane region" description="Helical" evidence="7">
    <location>
        <begin position="6"/>
        <end position="26"/>
    </location>
</feature>
<evidence type="ECO:0000313" key="9">
    <source>
        <dbReference type="Proteomes" id="UP000030686"/>
    </source>
</evidence>
<evidence type="ECO:0000313" key="8">
    <source>
        <dbReference type="EMBL" id="CDM38497.1"/>
    </source>
</evidence>
<keyword evidence="7" id="KW-0472">Membrane</keyword>
<feature type="binding site" description="axial binding residue" evidence="5">
    <location>
        <position position="431"/>
    </location>
    <ligand>
        <name>heme</name>
        <dbReference type="ChEBI" id="CHEBI:30413"/>
    </ligand>
    <ligandPart>
        <name>Fe</name>
        <dbReference type="ChEBI" id="CHEBI:18248"/>
    </ligandPart>
</feature>
<name>W6R9F8_PENRF</name>
<evidence type="ECO:0000256" key="7">
    <source>
        <dbReference type="SAM" id="Phobius"/>
    </source>
</evidence>
<keyword evidence="9" id="KW-1185">Reference proteome</keyword>
<gene>
    <name evidence="8" type="ORF">PROQFM164_S13g000020</name>
</gene>
<comment type="cofactor">
    <cofactor evidence="1 5">
        <name>heme</name>
        <dbReference type="ChEBI" id="CHEBI:30413"/>
    </cofactor>
</comment>
<dbReference type="GO" id="GO:0005506">
    <property type="term" value="F:iron ion binding"/>
    <property type="evidence" value="ECO:0007669"/>
    <property type="project" value="InterPro"/>
</dbReference>
<organism evidence="8 9">
    <name type="scientific">Penicillium roqueforti (strain FM164)</name>
    <dbReference type="NCBI Taxonomy" id="1365484"/>
    <lineage>
        <taxon>Eukaryota</taxon>
        <taxon>Fungi</taxon>
        <taxon>Dikarya</taxon>
        <taxon>Ascomycota</taxon>
        <taxon>Pezizomycotina</taxon>
        <taxon>Eurotiomycetes</taxon>
        <taxon>Eurotiomycetidae</taxon>
        <taxon>Eurotiales</taxon>
        <taxon>Aspergillaceae</taxon>
        <taxon>Penicillium</taxon>
    </lineage>
</organism>
<dbReference type="GO" id="GO:0004497">
    <property type="term" value="F:monooxygenase activity"/>
    <property type="evidence" value="ECO:0007669"/>
    <property type="project" value="UniProtKB-KW"/>
</dbReference>
<dbReference type="GO" id="GO:0043386">
    <property type="term" value="P:mycotoxin biosynthetic process"/>
    <property type="evidence" value="ECO:0007669"/>
    <property type="project" value="UniProtKB-ARBA"/>
</dbReference>
<keyword evidence="2 5" id="KW-0479">Metal-binding</keyword>
<dbReference type="PRINTS" id="PR00463">
    <property type="entry name" value="EP450I"/>
</dbReference>
<evidence type="ECO:0000256" key="5">
    <source>
        <dbReference type="PIRSR" id="PIRSR602401-1"/>
    </source>
</evidence>
<dbReference type="GO" id="GO:0020037">
    <property type="term" value="F:heme binding"/>
    <property type="evidence" value="ECO:0007669"/>
    <property type="project" value="InterPro"/>
</dbReference>
<evidence type="ECO:0000256" key="4">
    <source>
        <dbReference type="ARBA" id="ARBA00023004"/>
    </source>
</evidence>
<keyword evidence="6" id="KW-0503">Monooxygenase</keyword>
<dbReference type="SUPFAM" id="SSF48264">
    <property type="entry name" value="Cytochrome P450"/>
    <property type="match status" value="1"/>
</dbReference>
<keyword evidence="3 6" id="KW-0560">Oxidoreductase</keyword>
<dbReference type="PRINTS" id="PR00385">
    <property type="entry name" value="P450"/>
</dbReference>
<dbReference type="EMBL" id="HG792027">
    <property type="protein sequence ID" value="CDM38497.1"/>
    <property type="molecule type" value="Genomic_DNA"/>
</dbReference>
<keyword evidence="4 5" id="KW-0408">Iron</keyword>
<evidence type="ECO:0000256" key="3">
    <source>
        <dbReference type="ARBA" id="ARBA00023002"/>
    </source>
</evidence>
<dbReference type="GO" id="GO:0016705">
    <property type="term" value="F:oxidoreductase activity, acting on paired donors, with incorporation or reduction of molecular oxygen"/>
    <property type="evidence" value="ECO:0007669"/>
    <property type="project" value="InterPro"/>
</dbReference>
<dbReference type="InterPro" id="IPR036396">
    <property type="entry name" value="Cyt_P450_sf"/>
</dbReference>
<evidence type="ECO:0000256" key="1">
    <source>
        <dbReference type="ARBA" id="ARBA00001971"/>
    </source>
</evidence>
<reference evidence="8" key="1">
    <citation type="journal article" date="2014" name="Nat. Commun.">
        <title>Multiple recent horizontal transfers of a large genomic region in cheese making fungi.</title>
        <authorList>
            <person name="Cheeseman K."/>
            <person name="Ropars J."/>
            <person name="Renault P."/>
            <person name="Dupont J."/>
            <person name="Gouzy J."/>
            <person name="Branca A."/>
            <person name="Abraham A.L."/>
            <person name="Ceppi M."/>
            <person name="Conseiller E."/>
            <person name="Debuchy R."/>
            <person name="Malagnac F."/>
            <person name="Goarin A."/>
            <person name="Silar P."/>
            <person name="Lacoste S."/>
            <person name="Sallet E."/>
            <person name="Bensimon A."/>
            <person name="Giraud T."/>
            <person name="Brygoo Y."/>
        </authorList>
    </citation>
    <scope>NUCLEOTIDE SEQUENCE [LARGE SCALE GENOMIC DNA]</scope>
    <source>
        <strain evidence="8">FM164</strain>
    </source>
</reference>
<dbReference type="PANTHER" id="PTHR24305:SF156">
    <property type="entry name" value="P450, PUTATIVE (EUROFUNG)-RELATED"/>
    <property type="match status" value="1"/>
</dbReference>
<dbReference type="InterPro" id="IPR017972">
    <property type="entry name" value="Cyt_P450_CS"/>
</dbReference>
<dbReference type="Pfam" id="PF00067">
    <property type="entry name" value="p450"/>
    <property type="match status" value="1"/>
</dbReference>
<evidence type="ECO:0000256" key="2">
    <source>
        <dbReference type="ARBA" id="ARBA00022723"/>
    </source>
</evidence>
<keyword evidence="7" id="KW-1133">Transmembrane helix</keyword>
<dbReference type="CDD" id="cd11062">
    <property type="entry name" value="CYP58-like"/>
    <property type="match status" value="1"/>
</dbReference>
<proteinExistence type="inferred from homology"/>
<comment type="similarity">
    <text evidence="6">Belongs to the cytochrome P450 family.</text>
</comment>
<sequence>MFVIAYNILFLLIAWILGQCIYNIFLHPLRHIPGPLLAKVSRCWLFSLEIRGTQHLKIHSLHRKYGPIMRISPNEVSFDDIEASDIIYAQTSKFEKSEYYYRAFEDQGPNLFSIRDRQHHSQAKRLVSHAFSRANVIQHESSIYDKALYLMDRIEQRAKERRTIPLFPAFRCMTLDTISEFCFGKSTGALHMNNFESTTFEAIDKANGAVLFFQYFPFLRHLIQWANNYKICAVPNGFIELAQKAEAGLQDVHSSGSWTMFKNMISMAEKKSTQLTKEQLVSEGMLMIVAGTDTTATSLSVTLHNLLQQPETYKKLQDEIRTAMPTMDSRPTIQVLDTLPFLDACVKEGLRLACPSHTRLPRTVPSDGWYFKKHYFPYGTNVSTSPLYYLHSDNVFHSPKKYNPFRWLVDDEKRRHLLANFHPFSRGTRQCIGQNLSSIEQKIVLSLFIRRFNPGTVLKKKVSLIEAVTAVPDDPLEVLVNLIFE</sequence>
<dbReference type="OMA" id="FRCMTLD"/>
<dbReference type="AlphaFoldDB" id="W6R9F8"/>
<dbReference type="Proteomes" id="UP000030686">
    <property type="component" value="Unassembled WGS sequence"/>
</dbReference>
<dbReference type="PROSITE" id="PS00086">
    <property type="entry name" value="CYTOCHROME_P450"/>
    <property type="match status" value="1"/>
</dbReference>